<accession>A0ABU3ACM0</accession>
<dbReference type="Proteomes" id="UP001255246">
    <property type="component" value="Unassembled WGS sequence"/>
</dbReference>
<feature type="domain" description="HTH hxlR-type" evidence="4">
    <location>
        <begin position="9"/>
        <end position="108"/>
    </location>
</feature>
<evidence type="ECO:0000256" key="2">
    <source>
        <dbReference type="ARBA" id="ARBA00023125"/>
    </source>
</evidence>
<gene>
    <name evidence="5" type="ORF">RM706_07420</name>
</gene>
<evidence type="ECO:0000313" key="6">
    <source>
        <dbReference type="Proteomes" id="UP001255246"/>
    </source>
</evidence>
<evidence type="ECO:0000259" key="4">
    <source>
        <dbReference type="PROSITE" id="PS51118"/>
    </source>
</evidence>
<keyword evidence="2" id="KW-0238">DNA-binding</keyword>
<evidence type="ECO:0000256" key="3">
    <source>
        <dbReference type="ARBA" id="ARBA00023163"/>
    </source>
</evidence>
<sequence length="147" mass="16562">MDFKFRCDCPFTSALDVLGDKWILVIVKQMLVEDKETFKDFTESEEAIATNILSVKLKLLEELGIVTKTKRPNNKKTNLYLLTEKGLALTPILVELALWSDGQLRTLHPNLQQGDGIDALRNDKVAFANAIEINYRKKLAAIKAQTA</sequence>
<dbReference type="PANTHER" id="PTHR33204">
    <property type="entry name" value="TRANSCRIPTIONAL REGULATOR, MARR FAMILY"/>
    <property type="match status" value="1"/>
</dbReference>
<dbReference type="EMBL" id="JAVRHR010000001">
    <property type="protein sequence ID" value="MDT0606853.1"/>
    <property type="molecule type" value="Genomic_DNA"/>
</dbReference>
<evidence type="ECO:0000313" key="5">
    <source>
        <dbReference type="EMBL" id="MDT0606853.1"/>
    </source>
</evidence>
<comment type="caution">
    <text evidence="5">The sequence shown here is derived from an EMBL/GenBank/DDBJ whole genome shotgun (WGS) entry which is preliminary data.</text>
</comment>
<reference evidence="5 6" key="1">
    <citation type="submission" date="2023-09" db="EMBL/GenBank/DDBJ databases">
        <authorList>
            <person name="Rey-Velasco X."/>
        </authorList>
    </citation>
    <scope>NUCLEOTIDE SEQUENCE [LARGE SCALE GENOMIC DNA]</scope>
    <source>
        <strain evidence="5 6">F388</strain>
    </source>
</reference>
<keyword evidence="6" id="KW-1185">Reference proteome</keyword>
<dbReference type="InterPro" id="IPR036390">
    <property type="entry name" value="WH_DNA-bd_sf"/>
</dbReference>
<dbReference type="PANTHER" id="PTHR33204:SF37">
    <property type="entry name" value="HTH-TYPE TRANSCRIPTIONAL REGULATOR YODB"/>
    <property type="match status" value="1"/>
</dbReference>
<dbReference type="SUPFAM" id="SSF46785">
    <property type="entry name" value="Winged helix' DNA-binding domain"/>
    <property type="match status" value="1"/>
</dbReference>
<dbReference type="RefSeq" id="WP_311350396.1">
    <property type="nucleotide sequence ID" value="NZ_JAVRHR010000001.1"/>
</dbReference>
<dbReference type="Gene3D" id="1.10.10.10">
    <property type="entry name" value="Winged helix-like DNA-binding domain superfamily/Winged helix DNA-binding domain"/>
    <property type="match status" value="1"/>
</dbReference>
<dbReference type="InterPro" id="IPR002577">
    <property type="entry name" value="HTH_HxlR"/>
</dbReference>
<evidence type="ECO:0000256" key="1">
    <source>
        <dbReference type="ARBA" id="ARBA00023015"/>
    </source>
</evidence>
<dbReference type="PROSITE" id="PS51118">
    <property type="entry name" value="HTH_HXLR"/>
    <property type="match status" value="1"/>
</dbReference>
<keyword evidence="3" id="KW-0804">Transcription</keyword>
<proteinExistence type="predicted"/>
<dbReference type="InterPro" id="IPR036388">
    <property type="entry name" value="WH-like_DNA-bd_sf"/>
</dbReference>
<keyword evidence="1" id="KW-0805">Transcription regulation</keyword>
<protein>
    <submittedName>
        <fullName evidence="5">Helix-turn-helix domain-containing protein</fullName>
    </submittedName>
</protein>
<dbReference type="Pfam" id="PF01638">
    <property type="entry name" value="HxlR"/>
    <property type="match status" value="1"/>
</dbReference>
<organism evidence="5 6">
    <name type="scientific">Croceitalea rosinachiae</name>
    <dbReference type="NCBI Taxonomy" id="3075596"/>
    <lineage>
        <taxon>Bacteria</taxon>
        <taxon>Pseudomonadati</taxon>
        <taxon>Bacteroidota</taxon>
        <taxon>Flavobacteriia</taxon>
        <taxon>Flavobacteriales</taxon>
        <taxon>Flavobacteriaceae</taxon>
        <taxon>Croceitalea</taxon>
    </lineage>
</organism>
<name>A0ABU3ACM0_9FLAO</name>